<sequence length="133" mass="14192">MSTVGQLMNSKPVTVGSSTSVKGAAKRMKDDQISSLLVKKGGKIVGIITDSDIVRRGVAGTKDLNKLTVQDIMTAPVATIETVRTAQDAHDMMGDLGVRHLGVTRGGDIIGIISVRDLLVFYKRVSEPKITQD</sequence>
<evidence type="ECO:0000313" key="5">
    <source>
        <dbReference type="EMBL" id="CAI4032207.1"/>
    </source>
</evidence>
<proteinExistence type="predicted"/>
<dbReference type="SUPFAM" id="SSF54631">
    <property type="entry name" value="CBS-domain pair"/>
    <property type="match status" value="1"/>
</dbReference>
<evidence type="ECO:0000256" key="3">
    <source>
        <dbReference type="SAM" id="MobiDB-lite"/>
    </source>
</evidence>
<name>A0AA86T5U0_9BACT</name>
<dbReference type="AlphaFoldDB" id="A0AA86T5U0"/>
<accession>A0AA86T5U0</accession>
<dbReference type="Pfam" id="PF00571">
    <property type="entry name" value="CBS"/>
    <property type="match status" value="2"/>
</dbReference>
<dbReference type="KEGG" id="nti:DNFV4_02635"/>
<evidence type="ECO:0000259" key="4">
    <source>
        <dbReference type="PROSITE" id="PS51371"/>
    </source>
</evidence>
<dbReference type="SMART" id="SM00116">
    <property type="entry name" value="CBS"/>
    <property type="match status" value="2"/>
</dbReference>
<dbReference type="EMBL" id="OX365700">
    <property type="protein sequence ID" value="CAI4032207.1"/>
    <property type="molecule type" value="Genomic_DNA"/>
</dbReference>
<dbReference type="InterPro" id="IPR046342">
    <property type="entry name" value="CBS_dom_sf"/>
</dbReference>
<feature type="region of interest" description="Disordered" evidence="3">
    <location>
        <begin position="1"/>
        <end position="21"/>
    </location>
</feature>
<dbReference type="Proteomes" id="UP001179121">
    <property type="component" value="Chromosome"/>
</dbReference>
<dbReference type="Gene3D" id="3.10.580.10">
    <property type="entry name" value="CBS-domain"/>
    <property type="match status" value="1"/>
</dbReference>
<keyword evidence="6" id="KW-1185">Reference proteome</keyword>
<feature type="domain" description="CBS" evidence="4">
    <location>
        <begin position="8"/>
        <end position="64"/>
    </location>
</feature>
<evidence type="ECO:0000313" key="6">
    <source>
        <dbReference type="Proteomes" id="UP001179121"/>
    </source>
</evidence>
<dbReference type="InterPro" id="IPR000644">
    <property type="entry name" value="CBS_dom"/>
</dbReference>
<feature type="domain" description="CBS" evidence="4">
    <location>
        <begin position="73"/>
        <end position="130"/>
    </location>
</feature>
<dbReference type="RefSeq" id="WP_289268948.1">
    <property type="nucleotide sequence ID" value="NZ_OX365700.1"/>
</dbReference>
<gene>
    <name evidence="5" type="ORF">DNFV4_02635</name>
</gene>
<dbReference type="PROSITE" id="PS51371">
    <property type="entry name" value="CBS"/>
    <property type="match status" value="2"/>
</dbReference>
<evidence type="ECO:0000256" key="2">
    <source>
        <dbReference type="PROSITE-ProRule" id="PRU00703"/>
    </source>
</evidence>
<keyword evidence="1 2" id="KW-0129">CBS domain</keyword>
<dbReference type="InterPro" id="IPR051257">
    <property type="entry name" value="Diverse_CBS-Domain"/>
</dbReference>
<protein>
    <submittedName>
        <fullName evidence="5">CBS domain-containing protein</fullName>
    </submittedName>
</protein>
<evidence type="ECO:0000256" key="1">
    <source>
        <dbReference type="ARBA" id="ARBA00023122"/>
    </source>
</evidence>
<organism evidence="5 6">
    <name type="scientific">Nitrospira tepida</name>
    <dbReference type="NCBI Taxonomy" id="2973512"/>
    <lineage>
        <taxon>Bacteria</taxon>
        <taxon>Pseudomonadati</taxon>
        <taxon>Nitrospirota</taxon>
        <taxon>Nitrospiria</taxon>
        <taxon>Nitrospirales</taxon>
        <taxon>Nitrospiraceae</taxon>
        <taxon>Nitrospira</taxon>
    </lineage>
</organism>
<dbReference type="PANTHER" id="PTHR43080:SF2">
    <property type="entry name" value="CBS DOMAIN-CONTAINING PROTEIN"/>
    <property type="match status" value="1"/>
</dbReference>
<reference evidence="5" key="1">
    <citation type="submission" date="2022-10" db="EMBL/GenBank/DDBJ databases">
        <authorList>
            <person name="Koch H."/>
        </authorList>
    </citation>
    <scope>NUCLEOTIDE SEQUENCE</scope>
    <source>
        <strain evidence="5">DNF</strain>
    </source>
</reference>
<dbReference type="PANTHER" id="PTHR43080">
    <property type="entry name" value="CBS DOMAIN-CONTAINING PROTEIN CBSX3, MITOCHONDRIAL"/>
    <property type="match status" value="1"/>
</dbReference>